<evidence type="ECO:0000256" key="4">
    <source>
        <dbReference type="SAM" id="Phobius"/>
    </source>
</evidence>
<sequence>MHDQPARRSRTRQVLGLTLAVLAQLVLLASTVHTQGITPGSSVIYFPEPHNRVLLAGGAVGLNSFSKVLVSMDLSAGFATSSPKIDALPQSLPEAFRFLTPAARTSDDGKSVDVTLFGGVNMNKGISQDLWSLTTTDGGKSLSTSVGVSTPQPKYSVKWGCHSGTVMAVSKDYKPQPNRGPIVVPGDNSVYVFGGLSIETYRNIRTLQSFNPADRTFRSVPVAAGSPTPRERNSASLVRIDESRLLLTGGWFNDTAVQQSEILLADAWTFDLKDNKWTKYPRDLTMPRFLHTTVVYKSAANATFAIVVGGQDGSPLVEYADVSKSGEWKRPNVAGKPDVKTLIEPQALLLGDQILVFGASLKENQRSDFMQFGVIKIKEEEAGVLSFAWADNFTPLPATANPVVEPEPSGGMDIGMIIAIVVCVIGVGGMGAFVYLRKRNQQQSALSKPAPLSQPTTQSGTNSPYPPTSPLPTPAPITYTPGSPVPGGPGSPYTASPATPHLAPYTNSNSGGTPVDHKFGVSTAPAPPMAAAAVDPYADLFTSPAAAGSAGPPPPMAMGGAPGAGHVELEIRDADEMLYLPTAGGQREELYLPTGNGPTGGAQPDVRR</sequence>
<dbReference type="AlphaFoldDB" id="A0A1Y2HS40"/>
<proteinExistence type="predicted"/>
<dbReference type="Pfam" id="PF24681">
    <property type="entry name" value="Kelch_KLHDC2_KLHL20_DRC7"/>
    <property type="match status" value="1"/>
</dbReference>
<dbReference type="SUPFAM" id="SSF117281">
    <property type="entry name" value="Kelch motif"/>
    <property type="match status" value="1"/>
</dbReference>
<evidence type="ECO:0000313" key="6">
    <source>
        <dbReference type="EMBL" id="ORZ37405.1"/>
    </source>
</evidence>
<gene>
    <name evidence="6" type="ORF">BCR44DRAFT_64998</name>
</gene>
<feature type="transmembrane region" description="Helical" evidence="4">
    <location>
        <begin position="414"/>
        <end position="436"/>
    </location>
</feature>
<feature type="chain" id="PRO_5013231668" description="Galactose oxidase" evidence="5">
    <location>
        <begin position="35"/>
        <end position="608"/>
    </location>
</feature>
<reference evidence="6 7" key="1">
    <citation type="submission" date="2016-07" db="EMBL/GenBank/DDBJ databases">
        <title>Pervasive Adenine N6-methylation of Active Genes in Fungi.</title>
        <authorList>
            <consortium name="DOE Joint Genome Institute"/>
            <person name="Mondo S.J."/>
            <person name="Dannebaum R.O."/>
            <person name="Kuo R.C."/>
            <person name="Labutti K."/>
            <person name="Haridas S."/>
            <person name="Kuo A."/>
            <person name="Salamov A."/>
            <person name="Ahrendt S.R."/>
            <person name="Lipzen A."/>
            <person name="Sullivan W."/>
            <person name="Andreopoulos W.B."/>
            <person name="Clum A."/>
            <person name="Lindquist E."/>
            <person name="Daum C."/>
            <person name="Ramamoorthy G.K."/>
            <person name="Gryganskyi A."/>
            <person name="Culley D."/>
            <person name="Magnuson J.K."/>
            <person name="James T.Y."/>
            <person name="O'Malley M.A."/>
            <person name="Stajich J.E."/>
            <person name="Spatafora J.W."/>
            <person name="Visel A."/>
            <person name="Grigoriev I.V."/>
        </authorList>
    </citation>
    <scope>NUCLEOTIDE SEQUENCE [LARGE SCALE GENOMIC DNA]</scope>
    <source>
        <strain evidence="6 7">PL171</strain>
    </source>
</reference>
<evidence type="ECO:0000256" key="1">
    <source>
        <dbReference type="ARBA" id="ARBA00022441"/>
    </source>
</evidence>
<evidence type="ECO:0000256" key="3">
    <source>
        <dbReference type="SAM" id="MobiDB-lite"/>
    </source>
</evidence>
<keyword evidence="2" id="KW-0677">Repeat</keyword>
<dbReference type="Gene3D" id="2.120.10.80">
    <property type="entry name" value="Kelch-type beta propeller"/>
    <property type="match status" value="1"/>
</dbReference>
<keyword evidence="7" id="KW-1185">Reference proteome</keyword>
<dbReference type="EMBL" id="MCFL01000013">
    <property type="protein sequence ID" value="ORZ37405.1"/>
    <property type="molecule type" value="Genomic_DNA"/>
</dbReference>
<evidence type="ECO:0000256" key="5">
    <source>
        <dbReference type="SAM" id="SignalP"/>
    </source>
</evidence>
<keyword evidence="4" id="KW-0472">Membrane</keyword>
<name>A0A1Y2HS40_9FUNG</name>
<dbReference type="Proteomes" id="UP000193411">
    <property type="component" value="Unassembled WGS sequence"/>
</dbReference>
<dbReference type="PANTHER" id="PTHR46093">
    <property type="entry name" value="ACYL-COA-BINDING DOMAIN-CONTAINING PROTEIN 5"/>
    <property type="match status" value="1"/>
</dbReference>
<keyword evidence="4" id="KW-1133">Transmembrane helix</keyword>
<organism evidence="6 7">
    <name type="scientific">Catenaria anguillulae PL171</name>
    <dbReference type="NCBI Taxonomy" id="765915"/>
    <lineage>
        <taxon>Eukaryota</taxon>
        <taxon>Fungi</taxon>
        <taxon>Fungi incertae sedis</taxon>
        <taxon>Blastocladiomycota</taxon>
        <taxon>Blastocladiomycetes</taxon>
        <taxon>Blastocladiales</taxon>
        <taxon>Catenariaceae</taxon>
        <taxon>Catenaria</taxon>
    </lineage>
</organism>
<feature type="signal peptide" evidence="5">
    <location>
        <begin position="1"/>
        <end position="34"/>
    </location>
</feature>
<feature type="region of interest" description="Disordered" evidence="3">
    <location>
        <begin position="588"/>
        <end position="608"/>
    </location>
</feature>
<accession>A0A1Y2HS40</accession>
<feature type="region of interest" description="Disordered" evidence="3">
    <location>
        <begin position="445"/>
        <end position="520"/>
    </location>
</feature>
<comment type="caution">
    <text evidence="6">The sequence shown here is derived from an EMBL/GenBank/DDBJ whole genome shotgun (WGS) entry which is preliminary data.</text>
</comment>
<evidence type="ECO:0000313" key="7">
    <source>
        <dbReference type="Proteomes" id="UP000193411"/>
    </source>
</evidence>
<keyword evidence="4" id="KW-0812">Transmembrane</keyword>
<keyword evidence="5" id="KW-0732">Signal</keyword>
<keyword evidence="1" id="KW-0880">Kelch repeat</keyword>
<dbReference type="PANTHER" id="PTHR46093:SF18">
    <property type="entry name" value="FIBRONECTIN TYPE-III DOMAIN-CONTAINING PROTEIN"/>
    <property type="match status" value="1"/>
</dbReference>
<evidence type="ECO:0000256" key="2">
    <source>
        <dbReference type="ARBA" id="ARBA00022737"/>
    </source>
</evidence>
<feature type="compositionally biased region" description="Pro residues" evidence="3">
    <location>
        <begin position="464"/>
        <end position="475"/>
    </location>
</feature>
<dbReference type="InterPro" id="IPR015915">
    <property type="entry name" value="Kelch-typ_b-propeller"/>
</dbReference>
<dbReference type="OrthoDB" id="10250130at2759"/>
<protein>
    <recommendedName>
        <fullName evidence="8">Galactose oxidase</fullName>
    </recommendedName>
</protein>
<evidence type="ECO:0008006" key="8">
    <source>
        <dbReference type="Google" id="ProtNLM"/>
    </source>
</evidence>